<dbReference type="InterPro" id="IPR049261">
    <property type="entry name" value="RecA-like_C"/>
</dbReference>
<evidence type="ECO:0000256" key="6">
    <source>
        <dbReference type="RuleBase" id="RU004527"/>
    </source>
</evidence>
<dbReference type="InterPro" id="IPR013765">
    <property type="entry name" value="DNA_recomb/repair_RecA"/>
</dbReference>
<name>A0A8S5MM68_9CAUD</name>
<dbReference type="EMBL" id="BK014938">
    <property type="protein sequence ID" value="DAD83477.1"/>
    <property type="molecule type" value="Genomic_DNA"/>
</dbReference>
<proteinExistence type="inferred from homology"/>
<protein>
    <submittedName>
        <fullName evidence="9">Protein recA</fullName>
    </submittedName>
</protein>
<dbReference type="SUPFAM" id="SSF52540">
    <property type="entry name" value="P-loop containing nucleoside triphosphate hydrolases"/>
    <property type="match status" value="1"/>
</dbReference>
<dbReference type="PROSITE" id="PS00321">
    <property type="entry name" value="RECA_1"/>
    <property type="match status" value="1"/>
</dbReference>
<dbReference type="NCBIfam" id="TIGR02012">
    <property type="entry name" value="tigrfam_recA"/>
    <property type="match status" value="1"/>
</dbReference>
<dbReference type="PROSITE" id="PS50162">
    <property type="entry name" value="RECA_2"/>
    <property type="match status" value="1"/>
</dbReference>
<dbReference type="GO" id="GO:0140664">
    <property type="term" value="F:ATP-dependent DNA damage sensor activity"/>
    <property type="evidence" value="ECO:0007669"/>
    <property type="project" value="InterPro"/>
</dbReference>
<dbReference type="Pfam" id="PF21096">
    <property type="entry name" value="RecA_C"/>
    <property type="match status" value="1"/>
</dbReference>
<evidence type="ECO:0000256" key="1">
    <source>
        <dbReference type="ARBA" id="ARBA00009391"/>
    </source>
</evidence>
<evidence type="ECO:0000256" key="4">
    <source>
        <dbReference type="ARBA" id="ARBA00023125"/>
    </source>
</evidence>
<evidence type="ECO:0000259" key="7">
    <source>
        <dbReference type="PROSITE" id="PS50162"/>
    </source>
</evidence>
<comment type="similarity">
    <text evidence="1 6">Belongs to the RecA family.</text>
</comment>
<reference evidence="9" key="1">
    <citation type="journal article" date="2021" name="Proc. Natl. Acad. Sci. U.S.A.">
        <title>A Catalog of Tens of Thousands of Viruses from Human Metagenomes Reveals Hidden Associations with Chronic Diseases.</title>
        <authorList>
            <person name="Tisza M.J."/>
            <person name="Buck C.B."/>
        </authorList>
    </citation>
    <scope>NUCLEOTIDE SEQUENCE</scope>
    <source>
        <strain evidence="9">Ctxc31</strain>
    </source>
</reference>
<dbReference type="SMART" id="SM00382">
    <property type="entry name" value="AAA"/>
    <property type="match status" value="1"/>
</dbReference>
<sequence>MSVKDVVGKIEKRFGKEAVSRGNDKVQFIHSGSVLLDEALGGGWAIGRIIEVYGAESCGKTTAAIHVAAEVQKLGKAVGYVDVEQAMDPDYIQSLGVDMSEDKWILSQPDDAEQALEIVREMCEEPAIGLVVLDSVAGLVPKAVLQGEAGDAKVALVARLMSSQLNVLKNICKKNGCILFCINQIREKVGGGFGFGGATTTTPGGKALKFYASQRVEMSRIGSEKEGEEVTANKTRISVKKNKVAKPFKKCDLSLRFGIGFDKIQEILNLAVDLNVCSKKGAWYYYGDFRIGQGLAQTREYLENDKELFEDLKETTLEKYHETNKDDSE</sequence>
<dbReference type="PRINTS" id="PR00142">
    <property type="entry name" value="RECA"/>
</dbReference>
<evidence type="ECO:0000313" key="9">
    <source>
        <dbReference type="EMBL" id="DAD83477.1"/>
    </source>
</evidence>
<dbReference type="InterPro" id="IPR020584">
    <property type="entry name" value="DNA_recomb/repair_RecA_CS"/>
</dbReference>
<dbReference type="PROSITE" id="PS50163">
    <property type="entry name" value="RECA_3"/>
    <property type="match status" value="1"/>
</dbReference>
<dbReference type="GO" id="GO:0005524">
    <property type="term" value="F:ATP binding"/>
    <property type="evidence" value="ECO:0007669"/>
    <property type="project" value="UniProtKB-KW"/>
</dbReference>
<dbReference type="PANTHER" id="PTHR45900:SF1">
    <property type="entry name" value="MITOCHONDRIAL DNA REPAIR PROTEIN RECA HOMOLOG-RELATED"/>
    <property type="match status" value="1"/>
</dbReference>
<dbReference type="GO" id="GO:0003697">
    <property type="term" value="F:single-stranded DNA binding"/>
    <property type="evidence" value="ECO:0007669"/>
    <property type="project" value="InterPro"/>
</dbReference>
<dbReference type="PANTHER" id="PTHR45900">
    <property type="entry name" value="RECA"/>
    <property type="match status" value="1"/>
</dbReference>
<dbReference type="Gene3D" id="3.40.50.300">
    <property type="entry name" value="P-loop containing nucleotide triphosphate hydrolases"/>
    <property type="match status" value="1"/>
</dbReference>
<keyword evidence="2 6" id="KW-0547">Nucleotide-binding</keyword>
<keyword evidence="3 6" id="KW-0067">ATP-binding</keyword>
<keyword evidence="5 6" id="KW-0233">DNA recombination</keyword>
<keyword evidence="6" id="KW-0227">DNA damage</keyword>
<evidence type="ECO:0000256" key="2">
    <source>
        <dbReference type="ARBA" id="ARBA00022741"/>
    </source>
</evidence>
<dbReference type="InterPro" id="IPR049428">
    <property type="entry name" value="RecA-like_N"/>
</dbReference>
<dbReference type="Pfam" id="PF00154">
    <property type="entry name" value="RecA_N"/>
    <property type="match status" value="1"/>
</dbReference>
<evidence type="ECO:0000256" key="5">
    <source>
        <dbReference type="ARBA" id="ARBA00023172"/>
    </source>
</evidence>
<dbReference type="InterPro" id="IPR023400">
    <property type="entry name" value="RecA_C_sf"/>
</dbReference>
<feature type="domain" description="RecA family profile 2" evidence="8">
    <location>
        <begin position="192"/>
        <end position="266"/>
    </location>
</feature>
<dbReference type="GO" id="GO:0006281">
    <property type="term" value="P:DNA repair"/>
    <property type="evidence" value="ECO:0007669"/>
    <property type="project" value="InterPro"/>
</dbReference>
<evidence type="ECO:0000256" key="3">
    <source>
        <dbReference type="ARBA" id="ARBA00022840"/>
    </source>
</evidence>
<keyword evidence="4 6" id="KW-0238">DNA-binding</keyword>
<dbReference type="InterPro" id="IPR020587">
    <property type="entry name" value="RecA_monomer-monomer_interface"/>
</dbReference>
<feature type="domain" description="RecA family profile 1" evidence="7">
    <location>
        <begin position="25"/>
        <end position="185"/>
    </location>
</feature>
<dbReference type="GO" id="GO:0006310">
    <property type="term" value="P:DNA recombination"/>
    <property type="evidence" value="ECO:0007669"/>
    <property type="project" value="UniProtKB-KW"/>
</dbReference>
<dbReference type="InterPro" id="IPR003593">
    <property type="entry name" value="AAA+_ATPase"/>
</dbReference>
<dbReference type="SUPFAM" id="SSF54752">
    <property type="entry name" value="RecA protein, C-terminal domain"/>
    <property type="match status" value="1"/>
</dbReference>
<evidence type="ECO:0000259" key="8">
    <source>
        <dbReference type="PROSITE" id="PS50163"/>
    </source>
</evidence>
<dbReference type="Gene3D" id="3.30.250.10">
    <property type="entry name" value="RecA protein, C-terminal domain"/>
    <property type="match status" value="1"/>
</dbReference>
<accession>A0A8S5MM68</accession>
<dbReference type="InterPro" id="IPR027417">
    <property type="entry name" value="P-loop_NTPase"/>
</dbReference>
<organism evidence="9">
    <name type="scientific">Siphoviridae sp. ctxc31</name>
    <dbReference type="NCBI Taxonomy" id="2826520"/>
    <lineage>
        <taxon>Viruses</taxon>
        <taxon>Duplodnaviria</taxon>
        <taxon>Heunggongvirae</taxon>
        <taxon>Uroviricota</taxon>
        <taxon>Caudoviricetes</taxon>
    </lineage>
</organism>
<dbReference type="InterPro" id="IPR020588">
    <property type="entry name" value="RecA_ATP-bd"/>
</dbReference>